<dbReference type="RefSeq" id="YP_009666721.1">
    <property type="nucleotide sequence ID" value="NC_043530.1"/>
</dbReference>
<dbReference type="EMBL" id="MF375894">
    <property type="protein sequence ID" value="AUV65416.1"/>
    <property type="molecule type" value="Genomic_DNA"/>
</dbReference>
<dbReference type="Proteomes" id="UP000297194">
    <property type="component" value="Segment"/>
</dbReference>
<evidence type="ECO:0000313" key="2">
    <source>
        <dbReference type="Proteomes" id="UP000297194"/>
    </source>
</evidence>
<name>A0A2K9VSK2_9ABAC</name>
<evidence type="ECO:0000313" key="1">
    <source>
        <dbReference type="EMBL" id="AUV65416.1"/>
    </source>
</evidence>
<keyword evidence="2" id="KW-1185">Reference proteome</keyword>
<reference evidence="1" key="1">
    <citation type="journal article" date="2017" name="Virus Genes">
        <title>The complete genome sequence of a third distinct baculovirus isolated from the true armyworm, Mythimna unipuncta, contains two copies of the lef-7 gene.</title>
        <authorList>
            <person name="Harrison R.L."/>
            <person name="Mowery J.D."/>
            <person name="Rowley D.L."/>
            <person name="Bauchan G.R."/>
            <person name="Theilmann D.A."/>
            <person name="Rohrmann G.F."/>
            <person name="Erlandson M.A."/>
        </authorList>
    </citation>
    <scope>NUCLEOTIDE SEQUENCE [LARGE SCALE GENOMIC DNA]</scope>
    <source>
        <strain evidence="1">#7</strain>
    </source>
</reference>
<proteinExistence type="predicted"/>
<protein>
    <submittedName>
        <fullName evidence="1">Uncharacterized protein</fullName>
    </submittedName>
</protein>
<dbReference type="GeneID" id="40527001"/>
<dbReference type="KEGG" id="vg:40527001"/>
<sequence length="171" mass="19998">MFAYWVIRRACLFADGAHRRALFDFVEAYRVKAVDDIRTLMDQVLIAFDVNLVYSLIEHIKSIVWALVRTAYARNANLLSSNRHRVHLDYVAGLLDKVSEPKKLYECTRDLFKRYCVYELAEDSLSWNSLVALMCKLNGFFYSDKSVCSKNDNAVVVCKRRRRRGRCKNKN</sequence>
<accession>A0A2K9VSK2</accession>
<organism evidence="1 2">
    <name type="scientific">Mythimna unipuncta nucleopolyhedrovirus</name>
    <dbReference type="NCBI Taxonomy" id="447897"/>
    <lineage>
        <taxon>Viruses</taxon>
        <taxon>Viruses incertae sedis</taxon>
        <taxon>Naldaviricetes</taxon>
        <taxon>Lefavirales</taxon>
        <taxon>Baculoviridae</taxon>
        <taxon>Alphabaculovirus</taxon>
    </lineage>
</organism>